<dbReference type="STRING" id="425514.SAMN05443550_102310"/>
<dbReference type="PANTHER" id="PTHR31270:SF1">
    <property type="entry name" value="GLUTAMINYL-PEPTIDE CYCLOTRANSFERASE"/>
    <property type="match status" value="1"/>
</dbReference>
<dbReference type="Proteomes" id="UP000198850">
    <property type="component" value="Unassembled WGS sequence"/>
</dbReference>
<sequence length="365" mass="40831">MHSGQRNTLVKYYKMITLAYLLVGITLVTSCRNEGSRNDVPGFKLPEQGQTYGLGEEVKVEVDLPAESKITNVSYLVDGKPVGTKAGKDVFTIPTTGLSLGYRLISAIVDNGKEKDTVTINIVLKSSTKPAKFTYKVLNVFPHDTSSYTQGLEYHNGKFLESTGEYGTSTLRWVALESGKALQRIDIDKKYFAEGSTLVGDKILMLTWKENMGFVYDSKSLKELGTFPYQNSREGWGLTYDGQRLLKSDGTNRIWFLNGTDYKEESYIDVYDNNGQVDQLNELEYIEGKIYANIYQTDKIAVIDPKNGSIERYIDLTGILPAKDKYPNTDVLNGIAWDAIGKRLFVTGKKFSKLFQIDLVPAGSK</sequence>
<protein>
    <submittedName>
        <fullName evidence="2">Glutamine cyclotransferase</fullName>
    </submittedName>
</protein>
<dbReference type="PANTHER" id="PTHR31270">
    <property type="entry name" value="GLUTAMINYL-PEPTIDE CYCLOTRANSFERASE"/>
    <property type="match status" value="1"/>
</dbReference>
<dbReference type="InterPro" id="IPR007788">
    <property type="entry name" value="QCT"/>
</dbReference>
<dbReference type="InterPro" id="IPR011044">
    <property type="entry name" value="Quino_amine_DH_bsu"/>
</dbReference>
<gene>
    <name evidence="2" type="ORF">SAMN05443550_102310</name>
</gene>
<keyword evidence="1" id="KW-0812">Transmembrane</keyword>
<dbReference type="GO" id="GO:0016603">
    <property type="term" value="F:glutaminyl-peptide cyclotransferase activity"/>
    <property type="evidence" value="ECO:0007669"/>
    <property type="project" value="InterPro"/>
</dbReference>
<evidence type="ECO:0000313" key="3">
    <source>
        <dbReference type="Proteomes" id="UP000198850"/>
    </source>
</evidence>
<feature type="transmembrane region" description="Helical" evidence="1">
    <location>
        <begin position="12"/>
        <end position="30"/>
    </location>
</feature>
<keyword evidence="2" id="KW-0808">Transferase</keyword>
<evidence type="ECO:0000256" key="1">
    <source>
        <dbReference type="SAM" id="Phobius"/>
    </source>
</evidence>
<keyword evidence="1" id="KW-0472">Membrane</keyword>
<name>A0A1H3ZC54_9SPHI</name>
<keyword evidence="1" id="KW-1133">Transmembrane helix</keyword>
<dbReference type="EMBL" id="FNRA01000002">
    <property type="protein sequence ID" value="SEA21237.1"/>
    <property type="molecule type" value="Genomic_DNA"/>
</dbReference>
<accession>A0A1H3ZC54</accession>
<organism evidence="2 3">
    <name type="scientific">Pedobacter hartonius</name>
    <dbReference type="NCBI Taxonomy" id="425514"/>
    <lineage>
        <taxon>Bacteria</taxon>
        <taxon>Pseudomonadati</taxon>
        <taxon>Bacteroidota</taxon>
        <taxon>Sphingobacteriia</taxon>
        <taxon>Sphingobacteriales</taxon>
        <taxon>Sphingobacteriaceae</taxon>
        <taxon>Pedobacter</taxon>
    </lineage>
</organism>
<dbReference type="Pfam" id="PF05096">
    <property type="entry name" value="Glu_cyclase_2"/>
    <property type="match status" value="1"/>
</dbReference>
<dbReference type="AlphaFoldDB" id="A0A1H3ZC54"/>
<proteinExistence type="predicted"/>
<evidence type="ECO:0000313" key="2">
    <source>
        <dbReference type="EMBL" id="SEA21237.1"/>
    </source>
</evidence>
<dbReference type="OrthoDB" id="9783700at2"/>
<dbReference type="PROSITE" id="PS51257">
    <property type="entry name" value="PROKAR_LIPOPROTEIN"/>
    <property type="match status" value="1"/>
</dbReference>
<keyword evidence="3" id="KW-1185">Reference proteome</keyword>
<reference evidence="2 3" key="1">
    <citation type="submission" date="2016-10" db="EMBL/GenBank/DDBJ databases">
        <authorList>
            <person name="de Groot N.N."/>
        </authorList>
    </citation>
    <scope>NUCLEOTIDE SEQUENCE [LARGE SCALE GENOMIC DNA]</scope>
    <source>
        <strain evidence="2 3">DSM 19033</strain>
    </source>
</reference>
<dbReference type="SUPFAM" id="SSF50969">
    <property type="entry name" value="YVTN repeat-like/Quinoprotein amine dehydrogenase"/>
    <property type="match status" value="1"/>
</dbReference>